<name>A0A0C9S0H4_BIOGL</name>
<evidence type="ECO:0000259" key="3">
    <source>
        <dbReference type="Pfam" id="PF00041"/>
    </source>
</evidence>
<reference evidence="4" key="2">
    <citation type="submission" date="2015-02" db="EMBL/GenBank/DDBJ databases">
        <title>Hyperdiverse gene cluster in snail host conveys resistance to human schistosome parasites.</title>
        <authorList>
            <person name="Theron A."/>
            <person name="Marine M."/>
            <person name="Yeh J.-Y."/>
            <person name="Rognon A."/>
        </authorList>
    </citation>
    <scope>NUCLEOTIDE SEQUENCE</scope>
    <source>
        <strain evidence="4">Guadeloupe</strain>
        <tissue evidence="4">Whole body</tissue>
    </source>
</reference>
<feature type="chain" id="PRO_5002202476" evidence="2">
    <location>
        <begin position="19"/>
        <end position="284"/>
    </location>
</feature>
<accession>A0A0C9S0H4</accession>
<reference evidence="4" key="1">
    <citation type="submission" date="2014-12" db="EMBL/GenBank/DDBJ databases">
        <authorList>
            <person name="Tennessen J.A."/>
            <person name="Blouin M.S."/>
        </authorList>
    </citation>
    <scope>NUCLEOTIDE SEQUENCE</scope>
    <source>
        <strain evidence="4">Guadeloupe</strain>
        <tissue evidence="4">Whole body</tissue>
    </source>
</reference>
<evidence type="ECO:0000313" key="4">
    <source>
        <dbReference type="EMBL" id="JAG85137.1"/>
    </source>
</evidence>
<dbReference type="VEuPathDB" id="VectorBase:BGLAX_040988"/>
<dbReference type="InterPro" id="IPR036116">
    <property type="entry name" value="FN3_sf"/>
</dbReference>
<keyword evidence="1" id="KW-0472">Membrane</keyword>
<feature type="signal peptide" evidence="2">
    <location>
        <begin position="1"/>
        <end position="18"/>
    </location>
</feature>
<dbReference type="VEuPathDB" id="VectorBase:BGLB016312"/>
<feature type="transmembrane region" description="Helical" evidence="1">
    <location>
        <begin position="209"/>
        <end position="232"/>
    </location>
</feature>
<sequence length="284" mass="32173">MDIVFLCLLIFVSTTLHSADLFVSYVIECTSNTTCIVDTVCLPGVDNIKRCRCEENKFRTSKNKCNFISDLRVYNVKLDKVTPTSVKWNWTSDYTQGLAAVYNVSYNNSYQLGDENGVTVDNLRPDTLYTFTMKVIISDKHLANQPTYGPSITLNVWTSASLTSTTPMVTMETITSTLSTSSSELKSTRTTPDIEMSMTLCRDSISLKVFLLVTISLCSLLAAAIVIIVILMRSKWRRKKRNENVYDTTKKCDLETHQYCDTTNLNKSEYQEVSDLTFKLYSNQ</sequence>
<dbReference type="Gene3D" id="2.60.40.10">
    <property type="entry name" value="Immunoglobulins"/>
    <property type="match status" value="1"/>
</dbReference>
<gene>
    <name evidence="4" type="primary">grctm5</name>
</gene>
<organism evidence="4">
    <name type="scientific">Biomphalaria glabrata</name>
    <name type="common">Bloodfluke planorb</name>
    <name type="synonym">Freshwater snail</name>
    <dbReference type="NCBI Taxonomy" id="6526"/>
    <lineage>
        <taxon>Eukaryota</taxon>
        <taxon>Metazoa</taxon>
        <taxon>Spiralia</taxon>
        <taxon>Lophotrochozoa</taxon>
        <taxon>Mollusca</taxon>
        <taxon>Gastropoda</taxon>
        <taxon>Heterobranchia</taxon>
        <taxon>Euthyneura</taxon>
        <taxon>Panpulmonata</taxon>
        <taxon>Hygrophila</taxon>
        <taxon>Lymnaeoidea</taxon>
        <taxon>Planorbidae</taxon>
        <taxon>Biomphalaria</taxon>
    </lineage>
</organism>
<keyword evidence="1" id="KW-1133">Transmembrane helix</keyword>
<feature type="domain" description="Fibronectin type-III" evidence="3">
    <location>
        <begin position="74"/>
        <end position="136"/>
    </location>
</feature>
<protein>
    <submittedName>
        <fullName evidence="4">Grctm5 protein</fullName>
    </submittedName>
</protein>
<dbReference type="SUPFAM" id="SSF49265">
    <property type="entry name" value="Fibronectin type III"/>
    <property type="match status" value="1"/>
</dbReference>
<evidence type="ECO:0000256" key="2">
    <source>
        <dbReference type="SAM" id="SignalP"/>
    </source>
</evidence>
<dbReference type="CDD" id="cd00063">
    <property type="entry name" value="FN3"/>
    <property type="match status" value="1"/>
</dbReference>
<proteinExistence type="predicted"/>
<dbReference type="Pfam" id="PF00041">
    <property type="entry name" value="fn3"/>
    <property type="match status" value="1"/>
</dbReference>
<keyword evidence="1" id="KW-0812">Transmembrane</keyword>
<evidence type="ECO:0000256" key="1">
    <source>
        <dbReference type="SAM" id="Phobius"/>
    </source>
</evidence>
<keyword evidence="2" id="KW-0732">Signal</keyword>
<dbReference type="InterPro" id="IPR003961">
    <property type="entry name" value="FN3_dom"/>
</dbReference>
<dbReference type="InterPro" id="IPR013783">
    <property type="entry name" value="Ig-like_fold"/>
</dbReference>
<dbReference type="EMBL" id="GBYT01000017">
    <property type="protein sequence ID" value="JAG85137.1"/>
    <property type="molecule type" value="Transcribed_RNA"/>
</dbReference>
<dbReference type="AlphaFoldDB" id="A0A0C9S0H4"/>